<name>A0A9P6Q6L7_9FUNG</name>
<proteinExistence type="predicted"/>
<reference evidence="7" key="1">
    <citation type="journal article" date="2020" name="Fungal Divers.">
        <title>Resolving the Mortierellaceae phylogeny through synthesis of multi-gene phylogenetics and phylogenomics.</title>
        <authorList>
            <person name="Vandepol N."/>
            <person name="Liber J."/>
            <person name="Desiro A."/>
            <person name="Na H."/>
            <person name="Kennedy M."/>
            <person name="Barry K."/>
            <person name="Grigoriev I.V."/>
            <person name="Miller A.N."/>
            <person name="O'Donnell K."/>
            <person name="Stajich J.E."/>
            <person name="Bonito G."/>
        </authorList>
    </citation>
    <scope>NUCLEOTIDE SEQUENCE</scope>
    <source>
        <strain evidence="7">BC1065</strain>
    </source>
</reference>
<feature type="compositionally biased region" description="Basic residues" evidence="5">
    <location>
        <begin position="1030"/>
        <end position="1039"/>
    </location>
</feature>
<feature type="compositionally biased region" description="Pro residues" evidence="5">
    <location>
        <begin position="923"/>
        <end position="943"/>
    </location>
</feature>
<feature type="compositionally biased region" description="Gly residues" evidence="5">
    <location>
        <begin position="894"/>
        <end position="903"/>
    </location>
</feature>
<dbReference type="SMART" id="SM00386">
    <property type="entry name" value="HAT"/>
    <property type="match status" value="8"/>
</dbReference>
<dbReference type="Pfam" id="PF05843">
    <property type="entry name" value="Suf"/>
    <property type="match status" value="1"/>
</dbReference>
<evidence type="ECO:0000256" key="3">
    <source>
        <dbReference type="ARBA" id="ARBA00023242"/>
    </source>
</evidence>
<evidence type="ECO:0000313" key="8">
    <source>
        <dbReference type="Proteomes" id="UP000807716"/>
    </source>
</evidence>
<keyword evidence="4" id="KW-0175">Coiled coil</keyword>
<gene>
    <name evidence="7" type="primary">RNA14</name>
    <name evidence="7" type="ORF">DFQ27_003744</name>
</gene>
<dbReference type="PANTHER" id="PTHR19980">
    <property type="entry name" value="RNA CLEAVAGE STIMULATION FACTOR"/>
    <property type="match status" value="1"/>
</dbReference>
<keyword evidence="2" id="KW-0677">Repeat</keyword>
<feature type="compositionally biased region" description="Pro residues" evidence="5">
    <location>
        <begin position="765"/>
        <end position="778"/>
    </location>
</feature>
<feature type="compositionally biased region" description="Pro residues" evidence="5">
    <location>
        <begin position="879"/>
        <end position="892"/>
    </location>
</feature>
<feature type="compositionally biased region" description="Pro residues" evidence="5">
    <location>
        <begin position="703"/>
        <end position="712"/>
    </location>
</feature>
<dbReference type="InterPro" id="IPR011990">
    <property type="entry name" value="TPR-like_helical_dom_sf"/>
</dbReference>
<feature type="compositionally biased region" description="Gly residues" evidence="5">
    <location>
        <begin position="945"/>
        <end position="980"/>
    </location>
</feature>
<dbReference type="PANTHER" id="PTHR19980:SF0">
    <property type="entry name" value="CLEAVAGE STIMULATION FACTOR SUBUNIT 3"/>
    <property type="match status" value="1"/>
</dbReference>
<dbReference type="SUPFAM" id="SSF48452">
    <property type="entry name" value="TPR-like"/>
    <property type="match status" value="2"/>
</dbReference>
<feature type="region of interest" description="Disordered" evidence="5">
    <location>
        <begin position="697"/>
        <end position="718"/>
    </location>
</feature>
<evidence type="ECO:0000313" key="7">
    <source>
        <dbReference type="EMBL" id="KAG0260083.1"/>
    </source>
</evidence>
<feature type="coiled-coil region" evidence="4">
    <location>
        <begin position="363"/>
        <end position="458"/>
    </location>
</feature>
<keyword evidence="3" id="KW-0539">Nucleus</keyword>
<sequence length="1039" mass="114892">MNSVRPHNSSDEGTPVGSPRMMDVMPYGDGSDSPAADATQRKERIEFLEQKIAQNSYDSDAWQSLLTEVQNDGEVEKARDVFERMLKVFPTSAKTWINYAEFELKFQNLSQVEAIFQRCLRHVLSVDLWKHYLNYIRRVNTGPDARNVIQMAYEFVLNHVGLDRNAGPIWSDYLFFLKSGVASNTWEEQTKMDKMRRTFQRAVCIPLTNIEHIWRDYDQFENGLNKLTAKKFLGERSPAYMTARVALRELKFLTDGLNKHPFPRPVKWTEREIHQLELWKRYVAWEKTNPLHFDDKAQLTARVQWAYKQALMAMRFYPEIWYEAAMYFHETSEAAGGKVDEAVALLKNACEIMPTSYLVHFAYAELEESRKNTAEAREAYESLIKNLSEKIDEMNKKVDEDVQRMTTQLMEEHQQEHEAAGQANKKIRDAEEVNGEMRERERDEFKKRTKEIQEFEKNARKEVDKVVRGAGLAWIMFMQYVRRTEGTNQWRKVFGRARRSNGCPYEVYVAAALLEYHCTKDSSVAGKVFEIGYKSFSDEPRYVLHYLEYLIQLNDDSNTRALFERALIGMSPDKARPLWEMFSEYENKFGDLTAIMKVEKRRREVYPEDSAIERFAERYSFDRLKIIDEADLGASIRKNLNVPAASDFSTEFPPPPEVDLDRAAIPGRRPLLEPVHPDVYPRPDFGQWTAHKFNPEMLLRKPGPVPTGPGGPKPMNMDTPPMSGAVPMMGDGGMDQAGLGPGPGPAGMTNGPPLSAPFGAAGNRPHPPPSGPPVPPMGQRPQGLMSGALPPGMVVPGWTAGPHGLIPEAVAFFLSNLPPPNTFNGPSVKAEDILELIQQAQIPAGQGMVVPPPVPVPASAAGAAGGPPGGGMPSSGSGGPPPPPPPMPPVPPSGAGGQPPGGFGRDRDMMRDGPRDPRDPRQRPPGPPLPPPGGGPGGPPPPLAGVGGYKPRGGGRGGGMMDRGGPGGGRGGGGGPGGPGLKRKGREHEDDMHHHHGGPPGAGGGGGPGYRGGPMPGVNRPPEYDPFRARQQKKAHMDS</sequence>
<dbReference type="OrthoDB" id="26282at2759"/>
<keyword evidence="8" id="KW-1185">Reference proteome</keyword>
<feature type="region of interest" description="Disordered" evidence="5">
    <location>
        <begin position="848"/>
        <end position="1039"/>
    </location>
</feature>
<feature type="region of interest" description="Disordered" evidence="5">
    <location>
        <begin position="1"/>
        <end position="39"/>
    </location>
</feature>
<feature type="compositionally biased region" description="Gly residues" evidence="5">
    <location>
        <begin position="998"/>
        <end position="1015"/>
    </location>
</feature>
<feature type="region of interest" description="Disordered" evidence="5">
    <location>
        <begin position="735"/>
        <end position="779"/>
    </location>
</feature>
<evidence type="ECO:0000256" key="1">
    <source>
        <dbReference type="ARBA" id="ARBA00004123"/>
    </source>
</evidence>
<dbReference type="GO" id="GO:0031124">
    <property type="term" value="P:mRNA 3'-end processing"/>
    <property type="evidence" value="ECO:0007669"/>
    <property type="project" value="InterPro"/>
</dbReference>
<dbReference type="InterPro" id="IPR003107">
    <property type="entry name" value="HAT"/>
</dbReference>
<dbReference type="Proteomes" id="UP000807716">
    <property type="component" value="Unassembled WGS sequence"/>
</dbReference>
<protein>
    <submittedName>
        <fullName evidence="7">mRNA 3'-end-processing protein rna14</fullName>
    </submittedName>
</protein>
<evidence type="ECO:0000259" key="6">
    <source>
        <dbReference type="Pfam" id="PF05843"/>
    </source>
</evidence>
<evidence type="ECO:0000256" key="4">
    <source>
        <dbReference type="SAM" id="Coils"/>
    </source>
</evidence>
<dbReference type="InterPro" id="IPR045243">
    <property type="entry name" value="Rna14-like"/>
</dbReference>
<feature type="compositionally biased region" description="Gly residues" evidence="5">
    <location>
        <begin position="863"/>
        <end position="878"/>
    </location>
</feature>
<feature type="domain" description="Suppressor of forked" evidence="6">
    <location>
        <begin position="44"/>
        <end position="631"/>
    </location>
</feature>
<comment type="caution">
    <text evidence="7">The sequence shown here is derived from an EMBL/GenBank/DDBJ whole genome shotgun (WGS) entry which is preliminary data.</text>
</comment>
<evidence type="ECO:0000256" key="5">
    <source>
        <dbReference type="SAM" id="MobiDB-lite"/>
    </source>
</evidence>
<feature type="compositionally biased region" description="Basic and acidic residues" evidence="5">
    <location>
        <begin position="904"/>
        <end position="922"/>
    </location>
</feature>
<accession>A0A9P6Q6L7</accession>
<organism evidence="7 8">
    <name type="scientific">Actinomortierella ambigua</name>
    <dbReference type="NCBI Taxonomy" id="1343610"/>
    <lineage>
        <taxon>Eukaryota</taxon>
        <taxon>Fungi</taxon>
        <taxon>Fungi incertae sedis</taxon>
        <taxon>Mucoromycota</taxon>
        <taxon>Mortierellomycotina</taxon>
        <taxon>Mortierellomycetes</taxon>
        <taxon>Mortierellales</taxon>
        <taxon>Mortierellaceae</taxon>
        <taxon>Actinomortierella</taxon>
    </lineage>
</organism>
<comment type="subcellular location">
    <subcellularLocation>
        <location evidence="1">Nucleus</location>
    </subcellularLocation>
</comment>
<dbReference type="InterPro" id="IPR008847">
    <property type="entry name" value="Suf"/>
</dbReference>
<dbReference type="GO" id="GO:0003729">
    <property type="term" value="F:mRNA binding"/>
    <property type="evidence" value="ECO:0007669"/>
    <property type="project" value="TreeGrafter"/>
</dbReference>
<dbReference type="GO" id="GO:0005634">
    <property type="term" value="C:nucleus"/>
    <property type="evidence" value="ECO:0007669"/>
    <property type="project" value="UniProtKB-SubCell"/>
</dbReference>
<dbReference type="Gene3D" id="1.25.40.1040">
    <property type="match status" value="2"/>
</dbReference>
<dbReference type="EMBL" id="JAAAJB010000261">
    <property type="protein sequence ID" value="KAG0260083.1"/>
    <property type="molecule type" value="Genomic_DNA"/>
</dbReference>
<dbReference type="AlphaFoldDB" id="A0A9P6Q6L7"/>
<evidence type="ECO:0000256" key="2">
    <source>
        <dbReference type="ARBA" id="ARBA00022737"/>
    </source>
</evidence>